<comment type="catalytic activity">
    <reaction evidence="12">
        <text>2'-deoxyribonucleotide-(2'-deoxyribose 5'-phosphate)-2'-deoxyribonucleotide-DNA = a 3'-end 2'-deoxyribonucleotide-(2,3-dehydro-2,3-deoxyribose 5'-phosphate)-DNA + a 5'-end 5'-phospho-2'-deoxyribonucleoside-DNA + H(+)</text>
        <dbReference type="Rhea" id="RHEA:66592"/>
        <dbReference type="Rhea" id="RHEA-COMP:13180"/>
        <dbReference type="Rhea" id="RHEA-COMP:16897"/>
        <dbReference type="Rhea" id="RHEA-COMP:17067"/>
        <dbReference type="ChEBI" id="CHEBI:15378"/>
        <dbReference type="ChEBI" id="CHEBI:136412"/>
        <dbReference type="ChEBI" id="CHEBI:157695"/>
        <dbReference type="ChEBI" id="CHEBI:167181"/>
        <dbReference type="EC" id="4.2.99.18"/>
    </reaction>
</comment>
<evidence type="ECO:0000256" key="6">
    <source>
        <dbReference type="ARBA" id="ARBA00023004"/>
    </source>
</evidence>
<comment type="similarity">
    <text evidence="1 12">Belongs to the Nth/MutY family.</text>
</comment>
<keyword evidence="2 12" id="KW-0004">4Fe-4S</keyword>
<keyword evidence="9 12" id="KW-0234">DNA repair</keyword>
<dbReference type="AlphaFoldDB" id="A0A9D1NA81"/>
<keyword evidence="5 12" id="KW-0378">Hydrolase</keyword>
<dbReference type="Pfam" id="PF00730">
    <property type="entry name" value="HhH-GPD"/>
    <property type="match status" value="1"/>
</dbReference>
<evidence type="ECO:0000256" key="12">
    <source>
        <dbReference type="HAMAP-Rule" id="MF_00942"/>
    </source>
</evidence>
<keyword evidence="10 12" id="KW-0456">Lyase</keyword>
<comment type="function">
    <text evidence="12">DNA repair enzyme that has both DNA N-glycosylase activity and AP-lyase activity. The DNA N-glycosylase activity releases various damaged pyrimidines from DNA by cleaving the N-glycosidic bond, leaving an AP (apurinic/apyrimidinic) site. The AP-lyase activity cleaves the phosphodiester bond 3' to the AP site by a beta-elimination, leaving a 3'-terminal unsaturated sugar and a product with a terminal 5'-phosphate.</text>
</comment>
<feature type="domain" description="HhH-GPD" evidence="13">
    <location>
        <begin position="37"/>
        <end position="182"/>
    </location>
</feature>
<dbReference type="Gene3D" id="1.10.1670.10">
    <property type="entry name" value="Helix-hairpin-Helix base-excision DNA repair enzymes (C-terminal)"/>
    <property type="match status" value="1"/>
</dbReference>
<dbReference type="InterPro" id="IPR023170">
    <property type="entry name" value="HhH_base_excis_C"/>
</dbReference>
<dbReference type="GO" id="GO:0006285">
    <property type="term" value="P:base-excision repair, AP site formation"/>
    <property type="evidence" value="ECO:0007669"/>
    <property type="project" value="TreeGrafter"/>
</dbReference>
<proteinExistence type="inferred from homology"/>
<keyword evidence="14" id="KW-0540">Nuclease</keyword>
<evidence type="ECO:0000256" key="5">
    <source>
        <dbReference type="ARBA" id="ARBA00022801"/>
    </source>
</evidence>
<organism evidence="14 15">
    <name type="scientific">Candidatus Limadaptatus stercoripullorum</name>
    <dbReference type="NCBI Taxonomy" id="2840846"/>
    <lineage>
        <taxon>Bacteria</taxon>
        <taxon>Bacillati</taxon>
        <taxon>Bacillota</taxon>
        <taxon>Clostridia</taxon>
        <taxon>Eubacteriales</taxon>
        <taxon>Candidatus Limadaptatus</taxon>
    </lineage>
</organism>
<dbReference type="NCBIfam" id="TIGR01083">
    <property type="entry name" value="nth"/>
    <property type="match status" value="1"/>
</dbReference>
<dbReference type="PIRSF" id="PIRSF001435">
    <property type="entry name" value="Nth"/>
    <property type="match status" value="1"/>
</dbReference>
<evidence type="ECO:0000313" key="14">
    <source>
        <dbReference type="EMBL" id="HIU98953.1"/>
    </source>
</evidence>
<evidence type="ECO:0000313" key="15">
    <source>
        <dbReference type="Proteomes" id="UP000886857"/>
    </source>
</evidence>
<keyword evidence="14" id="KW-0255">Endonuclease</keyword>
<feature type="binding site" evidence="12">
    <location>
        <position position="200"/>
    </location>
    <ligand>
        <name>[4Fe-4S] cluster</name>
        <dbReference type="ChEBI" id="CHEBI:49883"/>
    </ligand>
</feature>
<dbReference type="HAMAP" id="MF_00942">
    <property type="entry name" value="Nth"/>
    <property type="match status" value="1"/>
</dbReference>
<feature type="binding site" evidence="12">
    <location>
        <position position="194"/>
    </location>
    <ligand>
        <name>[4Fe-4S] cluster</name>
        <dbReference type="ChEBI" id="CHEBI:49883"/>
    </ligand>
</feature>
<evidence type="ECO:0000256" key="11">
    <source>
        <dbReference type="ARBA" id="ARBA00023295"/>
    </source>
</evidence>
<dbReference type="PANTHER" id="PTHR10359:SF18">
    <property type="entry name" value="ENDONUCLEASE III"/>
    <property type="match status" value="1"/>
</dbReference>
<dbReference type="InterPro" id="IPR000445">
    <property type="entry name" value="HhH_motif"/>
</dbReference>
<evidence type="ECO:0000256" key="8">
    <source>
        <dbReference type="ARBA" id="ARBA00023125"/>
    </source>
</evidence>
<dbReference type="InterPro" id="IPR005759">
    <property type="entry name" value="Nth"/>
</dbReference>
<feature type="binding site" evidence="12">
    <location>
        <position position="191"/>
    </location>
    <ligand>
        <name>[4Fe-4S] cluster</name>
        <dbReference type="ChEBI" id="CHEBI:49883"/>
    </ligand>
</feature>
<comment type="cofactor">
    <cofactor evidence="12">
        <name>[4Fe-4S] cluster</name>
        <dbReference type="ChEBI" id="CHEBI:49883"/>
    </cofactor>
    <text evidence="12">Binds 1 [4Fe-4S] cluster.</text>
</comment>
<dbReference type="Proteomes" id="UP000886857">
    <property type="component" value="Unassembled WGS sequence"/>
</dbReference>
<dbReference type="Pfam" id="PF00633">
    <property type="entry name" value="HHH"/>
    <property type="match status" value="1"/>
</dbReference>
<dbReference type="GO" id="GO:0003677">
    <property type="term" value="F:DNA binding"/>
    <property type="evidence" value="ECO:0007669"/>
    <property type="project" value="UniProtKB-UniRule"/>
</dbReference>
<evidence type="ECO:0000256" key="4">
    <source>
        <dbReference type="ARBA" id="ARBA00022763"/>
    </source>
</evidence>
<evidence type="ECO:0000256" key="10">
    <source>
        <dbReference type="ARBA" id="ARBA00023239"/>
    </source>
</evidence>
<dbReference type="SUPFAM" id="SSF48150">
    <property type="entry name" value="DNA-glycosylase"/>
    <property type="match status" value="1"/>
</dbReference>
<dbReference type="SMART" id="SM00478">
    <property type="entry name" value="ENDO3c"/>
    <property type="match status" value="1"/>
</dbReference>
<accession>A0A9D1NA81</accession>
<sequence length="209" mass="23611">MNAKDVKTIELLEKMHPDAECELHFGSPFELLVAVILSAQCTDKRVNEVTKHLFKRANTPRGIVEMPLEELEKEIFSCGFYHSKARALKEMSAAVLERGGVPETREELMKLRGVGRKTANVVTAVAFGGNAIAVDTHVFRVANRLGLAEANTPEKTEEQLEARFDESLWSRLHHLLIFHGRYTCHSQKPDCAACLLKEECKYYNKTQKV</sequence>
<dbReference type="EC" id="4.2.99.18" evidence="12"/>
<protein>
    <recommendedName>
        <fullName evidence="12">Endonuclease III</fullName>
        <ecNumber evidence="12">4.2.99.18</ecNumber>
    </recommendedName>
    <alternativeName>
        <fullName evidence="12">DNA-(apurinic or apyrimidinic site) lyase</fullName>
    </alternativeName>
</protein>
<gene>
    <name evidence="12 14" type="primary">nth</name>
    <name evidence="14" type="ORF">IAC73_03820</name>
</gene>
<dbReference type="InterPro" id="IPR011257">
    <property type="entry name" value="DNA_glycosylase"/>
</dbReference>
<keyword evidence="7 12" id="KW-0411">Iron-sulfur</keyword>
<dbReference type="Gene3D" id="1.10.340.30">
    <property type="entry name" value="Hypothetical protein, domain 2"/>
    <property type="match status" value="1"/>
</dbReference>
<feature type="binding site" evidence="12">
    <location>
        <position position="184"/>
    </location>
    <ligand>
        <name>[4Fe-4S] cluster</name>
        <dbReference type="ChEBI" id="CHEBI:49883"/>
    </ligand>
</feature>
<dbReference type="PANTHER" id="PTHR10359">
    <property type="entry name" value="A/G-SPECIFIC ADENINE GLYCOSYLASE/ENDONUCLEASE III"/>
    <property type="match status" value="1"/>
</dbReference>
<evidence type="ECO:0000256" key="7">
    <source>
        <dbReference type="ARBA" id="ARBA00023014"/>
    </source>
</evidence>
<dbReference type="EMBL" id="DVOE01000057">
    <property type="protein sequence ID" value="HIU98953.1"/>
    <property type="molecule type" value="Genomic_DNA"/>
</dbReference>
<keyword evidence="6 12" id="KW-0408">Iron</keyword>
<name>A0A9D1NA81_9FIRM</name>
<reference evidence="14" key="2">
    <citation type="journal article" date="2021" name="PeerJ">
        <title>Extensive microbial diversity within the chicken gut microbiome revealed by metagenomics and culture.</title>
        <authorList>
            <person name="Gilroy R."/>
            <person name="Ravi A."/>
            <person name="Getino M."/>
            <person name="Pursley I."/>
            <person name="Horton D.L."/>
            <person name="Alikhan N.F."/>
            <person name="Baker D."/>
            <person name="Gharbi K."/>
            <person name="Hall N."/>
            <person name="Watson M."/>
            <person name="Adriaenssens E.M."/>
            <person name="Foster-Nyarko E."/>
            <person name="Jarju S."/>
            <person name="Secka A."/>
            <person name="Antonio M."/>
            <person name="Oren A."/>
            <person name="Chaudhuri R.R."/>
            <person name="La Ragione R."/>
            <person name="Hildebrand F."/>
            <person name="Pallen M.J."/>
        </authorList>
    </citation>
    <scope>NUCLEOTIDE SEQUENCE</scope>
    <source>
        <strain evidence="14">10406</strain>
    </source>
</reference>
<dbReference type="InterPro" id="IPR003651">
    <property type="entry name" value="Endonuclease3_FeS-loop_motif"/>
</dbReference>
<comment type="caution">
    <text evidence="14">The sequence shown here is derived from an EMBL/GenBank/DDBJ whole genome shotgun (WGS) entry which is preliminary data.</text>
</comment>
<reference evidence="14" key="1">
    <citation type="submission" date="2020-10" db="EMBL/GenBank/DDBJ databases">
        <authorList>
            <person name="Gilroy R."/>
        </authorList>
    </citation>
    <scope>NUCLEOTIDE SEQUENCE</scope>
    <source>
        <strain evidence="14">10406</strain>
    </source>
</reference>
<dbReference type="GO" id="GO:0019104">
    <property type="term" value="F:DNA N-glycosylase activity"/>
    <property type="evidence" value="ECO:0007669"/>
    <property type="project" value="UniProtKB-UniRule"/>
</dbReference>
<dbReference type="GO" id="GO:0046872">
    <property type="term" value="F:metal ion binding"/>
    <property type="evidence" value="ECO:0007669"/>
    <property type="project" value="UniProtKB-KW"/>
</dbReference>
<keyword evidence="11 12" id="KW-0326">Glycosidase</keyword>
<evidence type="ECO:0000259" key="13">
    <source>
        <dbReference type="SMART" id="SM00478"/>
    </source>
</evidence>
<evidence type="ECO:0000256" key="9">
    <source>
        <dbReference type="ARBA" id="ARBA00023204"/>
    </source>
</evidence>
<evidence type="ECO:0000256" key="3">
    <source>
        <dbReference type="ARBA" id="ARBA00022723"/>
    </source>
</evidence>
<keyword evidence="3 12" id="KW-0479">Metal-binding</keyword>
<evidence type="ECO:0000256" key="1">
    <source>
        <dbReference type="ARBA" id="ARBA00008343"/>
    </source>
</evidence>
<dbReference type="CDD" id="cd00056">
    <property type="entry name" value="ENDO3c"/>
    <property type="match status" value="1"/>
</dbReference>
<dbReference type="InterPro" id="IPR003265">
    <property type="entry name" value="HhH-GPD_domain"/>
</dbReference>
<dbReference type="GO" id="GO:0051539">
    <property type="term" value="F:4 iron, 4 sulfur cluster binding"/>
    <property type="evidence" value="ECO:0007669"/>
    <property type="project" value="UniProtKB-UniRule"/>
</dbReference>
<evidence type="ECO:0000256" key="2">
    <source>
        <dbReference type="ARBA" id="ARBA00022485"/>
    </source>
</evidence>
<dbReference type="SMART" id="SM00525">
    <property type="entry name" value="FES"/>
    <property type="match status" value="1"/>
</dbReference>
<keyword evidence="8 12" id="KW-0238">DNA-binding</keyword>
<dbReference type="FunFam" id="1.10.1670.10:FF:000001">
    <property type="entry name" value="Endonuclease III"/>
    <property type="match status" value="1"/>
</dbReference>
<dbReference type="FunFam" id="1.10.340.30:FF:000001">
    <property type="entry name" value="Endonuclease III"/>
    <property type="match status" value="1"/>
</dbReference>
<keyword evidence="4 12" id="KW-0227">DNA damage</keyword>
<dbReference type="GO" id="GO:0140078">
    <property type="term" value="F:class I DNA-(apurinic or apyrimidinic site) endonuclease activity"/>
    <property type="evidence" value="ECO:0007669"/>
    <property type="project" value="UniProtKB-EC"/>
</dbReference>